<dbReference type="KEGG" id="bman:114242384"/>
<keyword evidence="9 10" id="KW-0472">Membrane</keyword>
<evidence type="ECO:0000313" key="13">
    <source>
        <dbReference type="RefSeq" id="XP_028029320.1"/>
    </source>
</evidence>
<keyword evidence="7" id="KW-1133">Transmembrane helix</keyword>
<feature type="repeat" description="Solcar" evidence="10">
    <location>
        <begin position="12"/>
        <end position="98"/>
    </location>
</feature>
<keyword evidence="4 10" id="KW-0812">Transmembrane</keyword>
<evidence type="ECO:0000256" key="11">
    <source>
        <dbReference type="RuleBase" id="RU000488"/>
    </source>
</evidence>
<feature type="repeat" description="Solcar" evidence="10">
    <location>
        <begin position="205"/>
        <end position="288"/>
    </location>
</feature>
<dbReference type="Proteomes" id="UP000504629">
    <property type="component" value="Unplaced"/>
</dbReference>
<evidence type="ECO:0000256" key="7">
    <source>
        <dbReference type="ARBA" id="ARBA00022989"/>
    </source>
</evidence>
<dbReference type="InterPro" id="IPR050391">
    <property type="entry name" value="Mito_Metabolite_Transporter"/>
</dbReference>
<keyword evidence="3 11" id="KW-0813">Transport</keyword>
<evidence type="ECO:0000256" key="4">
    <source>
        <dbReference type="ARBA" id="ARBA00022692"/>
    </source>
</evidence>
<keyword evidence="6" id="KW-0999">Mitochondrion inner membrane</keyword>
<accession>A0A6J2JID2</accession>
<evidence type="ECO:0000313" key="12">
    <source>
        <dbReference type="Proteomes" id="UP000504629"/>
    </source>
</evidence>
<dbReference type="SUPFAM" id="SSF103506">
    <property type="entry name" value="Mitochondrial carrier"/>
    <property type="match status" value="1"/>
</dbReference>
<evidence type="ECO:0000256" key="9">
    <source>
        <dbReference type="ARBA" id="ARBA00023136"/>
    </source>
</evidence>
<evidence type="ECO:0000256" key="10">
    <source>
        <dbReference type="PROSITE-ProRule" id="PRU00282"/>
    </source>
</evidence>
<dbReference type="RefSeq" id="XP_028029320.1">
    <property type="nucleotide sequence ID" value="XM_028173519.1"/>
</dbReference>
<sequence>MGDQNKPKPKTIPKWLNFVIGGTSGMMSTCFVQPADLVKTRMQLMGPAGKKVSTLAVAREVARKEGVRGFYRGLTAALFRQATYTTGRMGCFNSLLEYYKSTYGGTPNFATKICLGMVAGGVGAFAGTPAEVALVRMTADGRLPKEQRRNYTNVFNALGRITREEGVTALWRGAGATITRAMVVNAAQLGTYAQAREALLPSMGEGILLHFCASMISGLVTSAASLPVDIVKTRVQNAAKGTGQVTVLLSIIKNEGVFALWRGFLPTYAKIGPHTVLTFIFMEQLNSLYFKMA</sequence>
<dbReference type="InterPro" id="IPR023395">
    <property type="entry name" value="MCP_dom_sf"/>
</dbReference>
<dbReference type="GeneID" id="114242384"/>
<evidence type="ECO:0000256" key="3">
    <source>
        <dbReference type="ARBA" id="ARBA00022448"/>
    </source>
</evidence>
<comment type="similarity">
    <text evidence="2 11">Belongs to the mitochondrial carrier (TC 2.A.29) family.</text>
</comment>
<name>A0A6J2JID2_BOMMA</name>
<comment type="subcellular location">
    <subcellularLocation>
        <location evidence="1">Mitochondrion inner membrane</location>
        <topology evidence="1">Multi-pass membrane protein</topology>
    </subcellularLocation>
</comment>
<dbReference type="InterPro" id="IPR018108">
    <property type="entry name" value="MCP_transmembrane"/>
</dbReference>
<gene>
    <name evidence="13" type="primary">LOC114242384</name>
</gene>
<keyword evidence="5" id="KW-0677">Repeat</keyword>
<evidence type="ECO:0000256" key="5">
    <source>
        <dbReference type="ARBA" id="ARBA00022737"/>
    </source>
</evidence>
<evidence type="ECO:0000256" key="1">
    <source>
        <dbReference type="ARBA" id="ARBA00004448"/>
    </source>
</evidence>
<dbReference type="Gene3D" id="1.50.40.10">
    <property type="entry name" value="Mitochondrial carrier domain"/>
    <property type="match status" value="1"/>
</dbReference>
<dbReference type="Pfam" id="PF00153">
    <property type="entry name" value="Mito_carr"/>
    <property type="match status" value="3"/>
</dbReference>
<protein>
    <submittedName>
        <fullName evidence="13">Mitochondrial 2-oxoglutarate/malate carrier protein-like</fullName>
    </submittedName>
</protein>
<feature type="repeat" description="Solcar" evidence="10">
    <location>
        <begin position="107"/>
        <end position="198"/>
    </location>
</feature>
<evidence type="ECO:0000256" key="8">
    <source>
        <dbReference type="ARBA" id="ARBA00023128"/>
    </source>
</evidence>
<dbReference type="FunFam" id="1.50.40.10:FF:000009">
    <property type="entry name" value="Mitochondrial 2-oxoglutarate/malate carrier protein"/>
    <property type="match status" value="1"/>
</dbReference>
<reference evidence="13" key="1">
    <citation type="submission" date="2025-08" db="UniProtKB">
        <authorList>
            <consortium name="RefSeq"/>
        </authorList>
    </citation>
    <scope>IDENTIFICATION</scope>
    <source>
        <tissue evidence="13">Silk gland</tissue>
    </source>
</reference>
<organism evidence="12 13">
    <name type="scientific">Bombyx mandarina</name>
    <name type="common">Wild silk moth</name>
    <name type="synonym">Wild silkworm</name>
    <dbReference type="NCBI Taxonomy" id="7092"/>
    <lineage>
        <taxon>Eukaryota</taxon>
        <taxon>Metazoa</taxon>
        <taxon>Ecdysozoa</taxon>
        <taxon>Arthropoda</taxon>
        <taxon>Hexapoda</taxon>
        <taxon>Insecta</taxon>
        <taxon>Pterygota</taxon>
        <taxon>Neoptera</taxon>
        <taxon>Endopterygota</taxon>
        <taxon>Lepidoptera</taxon>
        <taxon>Glossata</taxon>
        <taxon>Ditrysia</taxon>
        <taxon>Bombycoidea</taxon>
        <taxon>Bombycidae</taxon>
        <taxon>Bombycinae</taxon>
        <taxon>Bombyx</taxon>
    </lineage>
</organism>
<keyword evidence="12" id="KW-1185">Reference proteome</keyword>
<dbReference type="AlphaFoldDB" id="A0A6J2JID2"/>
<proteinExistence type="inferred from homology"/>
<dbReference type="PROSITE" id="PS50920">
    <property type="entry name" value="SOLCAR"/>
    <property type="match status" value="3"/>
</dbReference>
<dbReference type="PANTHER" id="PTHR45618">
    <property type="entry name" value="MITOCHONDRIAL DICARBOXYLATE CARRIER-RELATED"/>
    <property type="match status" value="1"/>
</dbReference>
<keyword evidence="8" id="KW-0496">Mitochondrion</keyword>
<dbReference type="OrthoDB" id="448427at2759"/>
<evidence type="ECO:0000256" key="2">
    <source>
        <dbReference type="ARBA" id="ARBA00006375"/>
    </source>
</evidence>
<dbReference type="GO" id="GO:0005743">
    <property type="term" value="C:mitochondrial inner membrane"/>
    <property type="evidence" value="ECO:0007669"/>
    <property type="project" value="UniProtKB-SubCell"/>
</dbReference>
<evidence type="ECO:0000256" key="6">
    <source>
        <dbReference type="ARBA" id="ARBA00022792"/>
    </source>
</evidence>